<dbReference type="Proteomes" id="UP000034286">
    <property type="component" value="Unassembled WGS sequence"/>
</dbReference>
<dbReference type="InterPro" id="IPR003141">
    <property type="entry name" value="Pol/His_phosphatase_N"/>
</dbReference>
<gene>
    <name evidence="2" type="ORF">UU57_C0016G0001</name>
</gene>
<comment type="caution">
    <text evidence="2">The sequence shown here is derived from an EMBL/GenBank/DDBJ whole genome shotgun (WGS) entry which is preliminary data.</text>
</comment>
<dbReference type="InterPro" id="IPR016195">
    <property type="entry name" value="Pol/histidinol_Pase-like"/>
</dbReference>
<evidence type="ECO:0000313" key="3">
    <source>
        <dbReference type="Proteomes" id="UP000034286"/>
    </source>
</evidence>
<dbReference type="InterPro" id="IPR011708">
    <property type="entry name" value="DNA_pol3_alpha_NTPase_dom"/>
</dbReference>
<evidence type="ECO:0000259" key="1">
    <source>
        <dbReference type="SMART" id="SM00481"/>
    </source>
</evidence>
<dbReference type="EMBL" id="LCBD01000016">
    <property type="protein sequence ID" value="KKS04972.1"/>
    <property type="molecule type" value="Genomic_DNA"/>
</dbReference>
<protein>
    <submittedName>
        <fullName evidence="2">Polymerase III DnaE protein</fullName>
    </submittedName>
</protein>
<accession>A0A0G0VZ28</accession>
<dbReference type="InterPro" id="IPR004013">
    <property type="entry name" value="PHP_dom"/>
</dbReference>
<dbReference type="CDD" id="cd12113">
    <property type="entry name" value="PHP_PolIIIA_DnaE3"/>
    <property type="match status" value="1"/>
</dbReference>
<organism evidence="2 3">
    <name type="scientific">Candidatus Woesebacteria bacterium GW2011_GWE1_41_24</name>
    <dbReference type="NCBI Taxonomy" id="1618597"/>
    <lineage>
        <taxon>Bacteria</taxon>
        <taxon>Candidatus Woeseibacteriota</taxon>
    </lineage>
</organism>
<feature type="non-terminal residue" evidence="2">
    <location>
        <position position="374"/>
    </location>
</feature>
<evidence type="ECO:0000313" key="2">
    <source>
        <dbReference type="EMBL" id="KKS04972.1"/>
    </source>
</evidence>
<dbReference type="PANTHER" id="PTHR32294">
    <property type="entry name" value="DNA POLYMERASE III SUBUNIT ALPHA"/>
    <property type="match status" value="1"/>
</dbReference>
<dbReference type="GO" id="GO:0008408">
    <property type="term" value="F:3'-5' exonuclease activity"/>
    <property type="evidence" value="ECO:0007669"/>
    <property type="project" value="InterPro"/>
</dbReference>
<dbReference type="PANTHER" id="PTHR32294:SF0">
    <property type="entry name" value="DNA POLYMERASE III SUBUNIT ALPHA"/>
    <property type="match status" value="1"/>
</dbReference>
<dbReference type="GO" id="GO:0006260">
    <property type="term" value="P:DNA replication"/>
    <property type="evidence" value="ECO:0007669"/>
    <property type="project" value="InterPro"/>
</dbReference>
<dbReference type="SMART" id="SM00481">
    <property type="entry name" value="POLIIIAc"/>
    <property type="match status" value="1"/>
</dbReference>
<reference evidence="2 3" key="1">
    <citation type="journal article" date="2015" name="Nature">
        <title>rRNA introns, odd ribosomes, and small enigmatic genomes across a large radiation of phyla.</title>
        <authorList>
            <person name="Brown C.T."/>
            <person name="Hug L.A."/>
            <person name="Thomas B.C."/>
            <person name="Sharon I."/>
            <person name="Castelle C.J."/>
            <person name="Singh A."/>
            <person name="Wilkins M.J."/>
            <person name="Williams K.H."/>
            <person name="Banfield J.F."/>
        </authorList>
    </citation>
    <scope>NUCLEOTIDE SEQUENCE [LARGE SCALE GENOMIC DNA]</scope>
</reference>
<dbReference type="SUPFAM" id="SSF89550">
    <property type="entry name" value="PHP domain-like"/>
    <property type="match status" value="1"/>
</dbReference>
<name>A0A0G0VZ28_9BACT</name>
<dbReference type="InterPro" id="IPR004805">
    <property type="entry name" value="DnaE2/DnaE/PolC"/>
</dbReference>
<dbReference type="Gene3D" id="3.20.20.140">
    <property type="entry name" value="Metal-dependent hydrolases"/>
    <property type="match status" value="1"/>
</dbReference>
<dbReference type="Pfam" id="PF02811">
    <property type="entry name" value="PHP"/>
    <property type="match status" value="1"/>
</dbReference>
<dbReference type="AlphaFoldDB" id="A0A0G0VZ28"/>
<dbReference type="Pfam" id="PF07733">
    <property type="entry name" value="DNA_pol3_alpha"/>
    <property type="match status" value="1"/>
</dbReference>
<sequence length="374" mass="42729">MSKFAHLHVHTEYSLLDGLSKIPKLITHIKDNSMDAVAITDHGVMYGSVEFYKEALKQGVKPIIGMEGYITPGKLTDRPARGQVKNHHIILLAKNLEGYQNLMKISSIAHLDGYYYRPRMDRELLAKYSKGIICTSACPMGEVGQTLLGGSYGDAKKVASWYMDTFKDDYYLEIQRHEFEKWIDKATNQEIKTHLTEMKNDESKWNEGVIKLSRDLGIPLIATNDAHYIKPEDAIAQDALVCISTGKTMGDTKRMRYIDAPTFYVRSPEEMEKLFPDVPDALENTVKIADKCNLEITLGKWYFPKFSLPEGVTADDELMRQSRELLTEKVPDYGKETKERLEYELDIICKKGYAPYFLIVKDMVKWANEEGIIT</sequence>
<feature type="domain" description="Polymerase/histidinol phosphatase N-terminal" evidence="1">
    <location>
        <begin position="5"/>
        <end position="72"/>
    </location>
</feature>
<proteinExistence type="predicted"/>